<gene>
    <name evidence="1" type="ORF">G5I_07023</name>
</gene>
<evidence type="ECO:0000313" key="2">
    <source>
        <dbReference type="Proteomes" id="UP000007755"/>
    </source>
</evidence>
<sequence length="247" mass="29015">MCLCFYKRTKSSFSLTCPSSKIHPQERPAFSRELSTLEKLDRWTGFVRYYEYSIISRHVSSQPDAVVQPIRPRATSDSSRNIFGHALARAEEAKGKRDSVEMGLWLRYMRRRSRGKYRDVTPCISRSLKRRYQLRTSRDPSPGDYINIPCPVARQALSCSEVTCDFTTKLQVYSRKIAALQNSLRIYRWHKVMNILENAKIRRYRKRDRERETSWFTPAKRKSVGAPVRNRENYENLSENQDYGIVG</sequence>
<proteinExistence type="predicted"/>
<dbReference type="EMBL" id="GL888218">
    <property type="protein sequence ID" value="EGI64516.1"/>
    <property type="molecule type" value="Genomic_DNA"/>
</dbReference>
<dbReference type="AlphaFoldDB" id="F4WMN9"/>
<reference evidence="1" key="1">
    <citation type="submission" date="2011-02" db="EMBL/GenBank/DDBJ databases">
        <title>The genome of the leaf-cutting ant Acromyrmex echinatior suggests key adaptations to social evolution and fungus farming.</title>
        <authorList>
            <person name="Nygaard S."/>
            <person name="Zhang G."/>
        </authorList>
    </citation>
    <scope>NUCLEOTIDE SEQUENCE</scope>
</reference>
<protein>
    <submittedName>
        <fullName evidence="1">Uncharacterized protein</fullName>
    </submittedName>
</protein>
<name>F4WMN9_ACREC</name>
<accession>F4WMN9</accession>
<organism evidence="2">
    <name type="scientific">Acromyrmex echinatior</name>
    <name type="common">Panamanian leafcutter ant</name>
    <name type="synonym">Acromyrmex octospinosus echinatior</name>
    <dbReference type="NCBI Taxonomy" id="103372"/>
    <lineage>
        <taxon>Eukaryota</taxon>
        <taxon>Metazoa</taxon>
        <taxon>Ecdysozoa</taxon>
        <taxon>Arthropoda</taxon>
        <taxon>Hexapoda</taxon>
        <taxon>Insecta</taxon>
        <taxon>Pterygota</taxon>
        <taxon>Neoptera</taxon>
        <taxon>Endopterygota</taxon>
        <taxon>Hymenoptera</taxon>
        <taxon>Apocrita</taxon>
        <taxon>Aculeata</taxon>
        <taxon>Formicoidea</taxon>
        <taxon>Formicidae</taxon>
        <taxon>Myrmicinae</taxon>
        <taxon>Acromyrmex</taxon>
    </lineage>
</organism>
<dbReference type="Proteomes" id="UP000007755">
    <property type="component" value="Unassembled WGS sequence"/>
</dbReference>
<dbReference type="InParanoid" id="F4WMN9"/>
<evidence type="ECO:0000313" key="1">
    <source>
        <dbReference type="EMBL" id="EGI64516.1"/>
    </source>
</evidence>
<keyword evidence="2" id="KW-1185">Reference proteome</keyword>